<sequence length="70" mass="8355">MNTVVEKDGINFEMQYHTQESFDLKNGSLHELYEKYRDTNTSDLERMKLFKEMLDLSNGLEIPKNIERVK</sequence>
<name>A0A4J2C0L0_STREE</name>
<evidence type="ECO:0000313" key="1">
    <source>
        <dbReference type="EMBL" id="VNQ35025.1"/>
    </source>
</evidence>
<dbReference type="AlphaFoldDB" id="A0A4J2C0L0"/>
<organism evidence="1">
    <name type="scientific">Streptococcus pneumoniae</name>
    <dbReference type="NCBI Taxonomy" id="1313"/>
    <lineage>
        <taxon>Bacteria</taxon>
        <taxon>Bacillati</taxon>
        <taxon>Bacillota</taxon>
        <taxon>Bacilli</taxon>
        <taxon>Lactobacillales</taxon>
        <taxon>Streptococcaceae</taxon>
        <taxon>Streptococcus</taxon>
    </lineage>
</organism>
<reference evidence="1" key="1">
    <citation type="submission" date="2019-04" db="EMBL/GenBank/DDBJ databases">
        <authorList>
            <consortium name="Pathogen Informatics"/>
        </authorList>
    </citation>
    <scope>NUCLEOTIDE SEQUENCE</scope>
    <source>
        <strain evidence="1">GPSC6</strain>
    </source>
</reference>
<gene>
    <name evidence="1" type="ORF">SAMEA3176127_02157</name>
</gene>
<proteinExistence type="predicted"/>
<dbReference type="EMBL" id="CAATHX010000034">
    <property type="protein sequence ID" value="VNQ35025.1"/>
    <property type="molecule type" value="Genomic_DNA"/>
</dbReference>
<protein>
    <submittedName>
        <fullName evidence="1">Phage putative head morphogenesis protein, SPP1 gp7 family</fullName>
    </submittedName>
</protein>
<accession>A0A4J2C0L0</accession>